<dbReference type="EMBL" id="BMAO01010079">
    <property type="protein sequence ID" value="GFQ64610.1"/>
    <property type="molecule type" value="Genomic_DNA"/>
</dbReference>
<name>A0A8X6K5C6_TRICU</name>
<evidence type="ECO:0000313" key="1">
    <source>
        <dbReference type="EMBL" id="GFQ64610.1"/>
    </source>
</evidence>
<comment type="caution">
    <text evidence="1">The sequence shown here is derived from an EMBL/GenBank/DDBJ whole genome shotgun (WGS) entry which is preliminary data.</text>
</comment>
<organism evidence="1 2">
    <name type="scientific">Trichonephila clavata</name>
    <name type="common">Joro spider</name>
    <name type="synonym">Nephila clavata</name>
    <dbReference type="NCBI Taxonomy" id="2740835"/>
    <lineage>
        <taxon>Eukaryota</taxon>
        <taxon>Metazoa</taxon>
        <taxon>Ecdysozoa</taxon>
        <taxon>Arthropoda</taxon>
        <taxon>Chelicerata</taxon>
        <taxon>Arachnida</taxon>
        <taxon>Araneae</taxon>
        <taxon>Araneomorphae</taxon>
        <taxon>Entelegynae</taxon>
        <taxon>Araneoidea</taxon>
        <taxon>Nephilidae</taxon>
        <taxon>Trichonephila</taxon>
    </lineage>
</organism>
<sequence length="84" mass="9670">MHCAYSKVWQSYGVVMFVTVWTGTLDCAIYGKLNANSYSTILDKAVLSTLWQIFGLDPCYFQDDNATCHVARSTTDWYDYYEVN</sequence>
<evidence type="ECO:0008006" key="3">
    <source>
        <dbReference type="Google" id="ProtNLM"/>
    </source>
</evidence>
<dbReference type="Proteomes" id="UP000887116">
    <property type="component" value="Unassembled WGS sequence"/>
</dbReference>
<keyword evidence="2" id="KW-1185">Reference proteome</keyword>
<accession>A0A8X6K5C6</accession>
<evidence type="ECO:0000313" key="2">
    <source>
        <dbReference type="Proteomes" id="UP000887116"/>
    </source>
</evidence>
<proteinExistence type="predicted"/>
<reference evidence="1" key="1">
    <citation type="submission" date="2020-07" db="EMBL/GenBank/DDBJ databases">
        <title>Multicomponent nature underlies the extraordinary mechanical properties of spider dragline silk.</title>
        <authorList>
            <person name="Kono N."/>
            <person name="Nakamura H."/>
            <person name="Mori M."/>
            <person name="Yoshida Y."/>
            <person name="Ohtoshi R."/>
            <person name="Malay A.D."/>
            <person name="Moran D.A.P."/>
            <person name="Tomita M."/>
            <person name="Numata K."/>
            <person name="Arakawa K."/>
        </authorList>
    </citation>
    <scope>NUCLEOTIDE SEQUENCE</scope>
</reference>
<dbReference type="GO" id="GO:0003676">
    <property type="term" value="F:nucleic acid binding"/>
    <property type="evidence" value="ECO:0007669"/>
    <property type="project" value="InterPro"/>
</dbReference>
<protein>
    <recommendedName>
        <fullName evidence="3">Transposase</fullName>
    </recommendedName>
</protein>
<dbReference type="AlphaFoldDB" id="A0A8X6K5C6"/>
<gene>
    <name evidence="1" type="ORF">TNCT_189141</name>
</gene>
<dbReference type="OrthoDB" id="10006939at2759"/>
<dbReference type="Gene3D" id="3.30.420.10">
    <property type="entry name" value="Ribonuclease H-like superfamily/Ribonuclease H"/>
    <property type="match status" value="1"/>
</dbReference>
<dbReference type="InterPro" id="IPR036397">
    <property type="entry name" value="RNaseH_sf"/>
</dbReference>